<evidence type="ECO:0000313" key="2">
    <source>
        <dbReference type="Proteomes" id="UP000001940"/>
    </source>
</evidence>
<protein>
    <submittedName>
        <fullName evidence="1">Uncharacterized protein</fullName>
    </submittedName>
</protein>
<gene>
    <name evidence="1" type="ORF">CELE_F25B3.5</name>
    <name evidence="1 3" type="ORF">F25B3.5</name>
</gene>
<dbReference type="PaxDb" id="6239-F25B3.5a"/>
<sequence>MTPSITKSIQSSIEKFHASPTPIKKRRILIASPLIACPQAGLVSTSSLRSSVFTPPYGFRPSRHRVQELRQVNLQNLKRKTHVEDMEEINRLLPIDILLRAIYEQAENLERPPTPMPIRLKTSPQIRRLKLRKASKKQRKMALLEQTRNIGKMKKPERGQLIPPVIKPPAVPILELIFSKAGILEAVTRTVAAMLYMQLIDSPNENLESRRSILYREEGSKWIEIFLPGVDDNNPNVSPFFKIFDNTDEGIPEELLCEKNTESALRIYQSRVLIKRFLIREDIEPEEKSLLGQILGVTDEEINFFFLKLQLGRTVGGKSKEELQLLVLENFNDAVKKSEKNGEDFENPNGFYEEFFMPILDELFND</sequence>
<dbReference type="OrthoDB" id="5776900at2759"/>
<dbReference type="EMBL" id="BX284605">
    <property type="protein sequence ID" value="CAA94757.2"/>
    <property type="molecule type" value="Genomic_DNA"/>
</dbReference>
<dbReference type="WormBase" id="F25B3.5a">
    <property type="protein sequence ID" value="CE31491"/>
    <property type="gene ID" value="WBGene00009102"/>
</dbReference>
<accession>Q19771</accession>
<evidence type="ECO:0000313" key="1">
    <source>
        <dbReference type="EMBL" id="CAA94757.2"/>
    </source>
</evidence>
<dbReference type="OMA" id="FRMFDNT"/>
<dbReference type="InParanoid" id="Q19771"/>
<dbReference type="Proteomes" id="UP000001940">
    <property type="component" value="Chromosome V"/>
</dbReference>
<dbReference type="DIP" id="DIP-25864N"/>
<evidence type="ECO:0000313" key="3">
    <source>
        <dbReference type="WormBase" id="F25B3.5a"/>
    </source>
</evidence>
<organism evidence="1 2">
    <name type="scientific">Caenorhabditis elegans</name>
    <dbReference type="NCBI Taxonomy" id="6239"/>
    <lineage>
        <taxon>Eukaryota</taxon>
        <taxon>Metazoa</taxon>
        <taxon>Ecdysozoa</taxon>
        <taxon>Nematoda</taxon>
        <taxon>Chromadorea</taxon>
        <taxon>Rhabditida</taxon>
        <taxon>Rhabditina</taxon>
        <taxon>Rhabditomorpha</taxon>
        <taxon>Rhabditoidea</taxon>
        <taxon>Rhabditidae</taxon>
        <taxon>Peloderinae</taxon>
        <taxon>Caenorhabditis</taxon>
    </lineage>
</organism>
<dbReference type="PIR" id="T21323">
    <property type="entry name" value="T21323"/>
</dbReference>
<dbReference type="FunCoup" id="Q19771">
    <property type="interactions" value="1510"/>
</dbReference>
<reference evidence="1 2" key="1">
    <citation type="journal article" date="1998" name="Science">
        <title>Genome sequence of the nematode C. elegans: a platform for investigating biology.</title>
        <authorList>
            <consortium name="The C. elegans sequencing consortium"/>
            <person name="Sulson J.E."/>
            <person name="Waterston R."/>
        </authorList>
    </citation>
    <scope>NUCLEOTIDE SEQUENCE [LARGE SCALE GENOMIC DNA]</scope>
    <source>
        <strain evidence="1 2">Bristol N2</strain>
    </source>
</reference>
<name>Q19771_CAEEL</name>
<dbReference type="UCSC" id="F25B3.5.1">
    <property type="organism name" value="c. elegans"/>
</dbReference>
<dbReference type="AlphaFoldDB" id="Q19771"/>
<keyword evidence="2" id="KW-1185">Reference proteome</keyword>
<dbReference type="ExpressionAtlas" id="Q19771">
    <property type="expression patterns" value="baseline"/>
</dbReference>
<dbReference type="eggNOG" id="ENOG502TG0W">
    <property type="taxonomic scope" value="Eukaryota"/>
</dbReference>
<dbReference type="HOGENOM" id="CLU_763404_0_0_1"/>
<dbReference type="AGR" id="WB:WBGene00009102"/>
<proteinExistence type="predicted"/>
<dbReference type="Bgee" id="WBGene00009102">
    <property type="expression patterns" value="Expressed in pharyngeal muscle cell (C elegans) and 3 other cell types or tissues"/>
</dbReference>